<keyword evidence="5 6" id="KW-0648">Protein biosynthesis</keyword>
<name>E4RPR1_HALHG</name>
<dbReference type="Gene3D" id="3.30.70.1660">
    <property type="match status" value="1"/>
</dbReference>
<evidence type="ECO:0000259" key="8">
    <source>
        <dbReference type="PROSITE" id="PS00745"/>
    </source>
</evidence>
<keyword evidence="4 6" id="KW-0488">Methylation</keyword>
<organism evidence="9 10">
    <name type="scientific">Halanaerobium hydrogeniformans</name>
    <name type="common">Halanaerobium sp. (strain sapolanicus)</name>
    <dbReference type="NCBI Taxonomy" id="656519"/>
    <lineage>
        <taxon>Bacteria</taxon>
        <taxon>Bacillati</taxon>
        <taxon>Bacillota</taxon>
        <taxon>Clostridia</taxon>
        <taxon>Halanaerobiales</taxon>
        <taxon>Halanaerobiaceae</taxon>
        <taxon>Halanaerobium</taxon>
    </lineage>
</organism>
<dbReference type="GO" id="GO:0016149">
    <property type="term" value="F:translation release factor activity, codon specific"/>
    <property type="evidence" value="ECO:0007669"/>
    <property type="project" value="UniProtKB-UniRule"/>
</dbReference>
<evidence type="ECO:0000256" key="2">
    <source>
        <dbReference type="ARBA" id="ARBA00010835"/>
    </source>
</evidence>
<dbReference type="Pfam" id="PF00472">
    <property type="entry name" value="RF-1"/>
    <property type="match status" value="1"/>
</dbReference>
<feature type="domain" description="Prokaryotic-type class I peptide chain release factors" evidence="8">
    <location>
        <begin position="223"/>
        <end position="239"/>
    </location>
</feature>
<dbReference type="NCBIfam" id="TIGR00020">
    <property type="entry name" value="prfB"/>
    <property type="match status" value="1"/>
</dbReference>
<dbReference type="InterPro" id="IPR004374">
    <property type="entry name" value="PrfB"/>
</dbReference>
<dbReference type="Gene3D" id="1.20.58.410">
    <property type="entry name" value="Release factor"/>
    <property type="match status" value="1"/>
</dbReference>
<keyword evidence="6" id="KW-0963">Cytoplasm</keyword>
<dbReference type="HOGENOM" id="CLU_036856_6_0_9"/>
<sequence>MIYFDKDELESEKAAIEKEMAQSGFWDDKENARHKSQRLDKLKKRLKVISELEEKFDEIEIYQQLAAEEGENLREELEQSFSQLEKKLDNLELKLRLNEPYDDHNAILSIHPGAGGTESQDWAEMLLRMYRRWAESSGYQLETLEFSAGDEAGVKSVTLLISGDYAFGYLKGERGVHRLVRISPFDSSGRRHTSFASVDVLPELDDELEVDIDENDLRIETYRASGAGGQHVNKTDSAVRITHQPTGVVVQCQSQRSQHKNKNVAMKILSSKLLELKEEAQAEKIEDLRGEHKEIAWGSQIRSYVLHPYNMIKDHRTDFEEGNVDKVLDGYLDEFIEEYLKYKSRQ</sequence>
<dbReference type="Proteomes" id="UP000007434">
    <property type="component" value="Chromosome"/>
</dbReference>
<dbReference type="STRING" id="656519.Halsa_0472"/>
<dbReference type="PANTHER" id="PTHR43116:SF3">
    <property type="entry name" value="CLASS I PEPTIDE CHAIN RELEASE FACTOR"/>
    <property type="match status" value="1"/>
</dbReference>
<dbReference type="GO" id="GO:0005737">
    <property type="term" value="C:cytoplasm"/>
    <property type="evidence" value="ECO:0007669"/>
    <property type="project" value="UniProtKB-SubCell"/>
</dbReference>
<comment type="function">
    <text evidence="1 6">Peptide chain release factor 2 directs the termination of translation in response to the peptide chain termination codons UGA and UAA.</text>
</comment>
<comment type="subcellular location">
    <subcellularLocation>
        <location evidence="6">Cytoplasm</location>
    </subcellularLocation>
</comment>
<evidence type="ECO:0000313" key="10">
    <source>
        <dbReference type="Proteomes" id="UP000007434"/>
    </source>
</evidence>
<evidence type="ECO:0000313" key="9">
    <source>
        <dbReference type="EMBL" id="ADQ13945.1"/>
    </source>
</evidence>
<dbReference type="AlphaFoldDB" id="E4RPR1"/>
<feature type="modified residue" description="N5-methylglutamine" evidence="6">
    <location>
        <position position="230"/>
    </location>
</feature>
<protein>
    <recommendedName>
        <fullName evidence="3 6">Peptide chain release factor 2</fullName>
        <shortName evidence="6">RF-2</shortName>
    </recommendedName>
</protein>
<dbReference type="Gene3D" id="3.30.160.20">
    <property type="match status" value="1"/>
</dbReference>
<dbReference type="KEGG" id="has:Halsa_0472"/>
<reference evidence="9 10" key="2">
    <citation type="journal article" date="2011" name="J. Bacteriol.">
        <title>Complete Genome Sequence of the Haloalkaliphilic, Hydrogen Producing Halanaerobium hydrogenoformans.</title>
        <authorList>
            <person name="Brown S.D."/>
            <person name="Begemann M.B."/>
            <person name="Mormile M.R."/>
            <person name="Wall J.D."/>
            <person name="Han C.S."/>
            <person name="Goodwin L.A."/>
            <person name="Pitluck S."/>
            <person name="Land M.L."/>
            <person name="Hauser L.J."/>
            <person name="Elias D.A."/>
        </authorList>
    </citation>
    <scope>NUCLEOTIDE SEQUENCE [LARGE SCALE GENOMIC DNA]</scope>
    <source>
        <strain evidence="10">sapolanicus</strain>
    </source>
</reference>
<evidence type="ECO:0000256" key="5">
    <source>
        <dbReference type="ARBA" id="ARBA00022917"/>
    </source>
</evidence>
<dbReference type="EMBL" id="CP002304">
    <property type="protein sequence ID" value="ADQ13945.1"/>
    <property type="molecule type" value="Genomic_DNA"/>
</dbReference>
<feature type="coiled-coil region" evidence="7">
    <location>
        <begin position="67"/>
        <end position="94"/>
    </location>
</feature>
<dbReference type="PANTHER" id="PTHR43116">
    <property type="entry name" value="PEPTIDE CHAIN RELEASE FACTOR 2"/>
    <property type="match status" value="1"/>
</dbReference>
<dbReference type="FunFam" id="3.30.160.20:FF:000010">
    <property type="entry name" value="Peptide chain release factor 2"/>
    <property type="match status" value="1"/>
</dbReference>
<evidence type="ECO:0000256" key="7">
    <source>
        <dbReference type="SAM" id="Coils"/>
    </source>
</evidence>
<evidence type="ECO:0000256" key="3">
    <source>
        <dbReference type="ARBA" id="ARBA00019192"/>
    </source>
</evidence>
<reference evidence="9 10" key="1">
    <citation type="submission" date="2010-11" db="EMBL/GenBank/DDBJ databases">
        <title>Complete sequence of Halanaerobium sp. sapolanicus.</title>
        <authorList>
            <consortium name="US DOE Joint Genome Institute"/>
            <person name="Lucas S."/>
            <person name="Copeland A."/>
            <person name="Lapidus A."/>
            <person name="Cheng J.-F."/>
            <person name="Bruce D."/>
            <person name="Goodwin L."/>
            <person name="Pitluck S."/>
            <person name="Davenport K."/>
            <person name="Detter J.C."/>
            <person name="Han C."/>
            <person name="Tapia R."/>
            <person name="Land M."/>
            <person name="Hauser L."/>
            <person name="Jeffries C."/>
            <person name="Kyrpides N."/>
            <person name="Ivanova N."/>
            <person name="Mikhailova N."/>
            <person name="Begemann M.B."/>
            <person name="Mormile M.R."/>
            <person name="Wall J.D."/>
            <person name="Elias D.A."/>
            <person name="Woyke T."/>
        </authorList>
    </citation>
    <scope>NUCLEOTIDE SEQUENCE [LARGE SCALE GENOMIC DNA]</scope>
    <source>
        <strain evidence="10">sapolanicus</strain>
    </source>
</reference>
<dbReference type="SUPFAM" id="SSF75620">
    <property type="entry name" value="Release factor"/>
    <property type="match status" value="1"/>
</dbReference>
<dbReference type="Pfam" id="PF03462">
    <property type="entry name" value="PCRF"/>
    <property type="match status" value="1"/>
</dbReference>
<accession>E4RPR1</accession>
<dbReference type="PROSITE" id="PS00745">
    <property type="entry name" value="RF_PROK_I"/>
    <property type="match status" value="1"/>
</dbReference>
<dbReference type="InterPro" id="IPR005139">
    <property type="entry name" value="PCRF"/>
</dbReference>
<dbReference type="HAMAP" id="MF_00094">
    <property type="entry name" value="Rel_fac_2"/>
    <property type="match status" value="1"/>
</dbReference>
<keyword evidence="10" id="KW-1185">Reference proteome</keyword>
<comment type="similarity">
    <text evidence="2 6">Belongs to the prokaryotic/mitochondrial release factor family.</text>
</comment>
<evidence type="ECO:0000256" key="1">
    <source>
        <dbReference type="ARBA" id="ARBA00002613"/>
    </source>
</evidence>
<proteinExistence type="inferred from homology"/>
<dbReference type="InterPro" id="IPR000352">
    <property type="entry name" value="Pep_chain_release_fac_I"/>
</dbReference>
<dbReference type="SMART" id="SM00937">
    <property type="entry name" value="PCRF"/>
    <property type="match status" value="1"/>
</dbReference>
<gene>
    <name evidence="6" type="primary">prfB</name>
    <name evidence="9" type="ordered locus">Halsa_0472</name>
</gene>
<comment type="PTM">
    <text evidence="6">Methylated by PrmC. Methylation increases the termination efficiency of RF2.</text>
</comment>
<evidence type="ECO:0000256" key="6">
    <source>
        <dbReference type="HAMAP-Rule" id="MF_00094"/>
    </source>
</evidence>
<keyword evidence="7" id="KW-0175">Coiled coil</keyword>
<dbReference type="eggNOG" id="COG1186">
    <property type="taxonomic scope" value="Bacteria"/>
</dbReference>
<dbReference type="InterPro" id="IPR045853">
    <property type="entry name" value="Pep_chain_release_fac_I_sf"/>
</dbReference>
<evidence type="ECO:0000256" key="4">
    <source>
        <dbReference type="ARBA" id="ARBA00022481"/>
    </source>
</evidence>